<name>A0A5E6MJB8_PSEFL</name>
<dbReference type="EMBL" id="LR700639">
    <property type="protein sequence ID" value="VVM12289.1"/>
    <property type="molecule type" value="Genomic_DNA"/>
</dbReference>
<evidence type="ECO:0000313" key="1">
    <source>
        <dbReference type="EMBL" id="VVM12289.1"/>
    </source>
</evidence>
<gene>
    <name evidence="1" type="ORF">PS683_00565</name>
</gene>
<accession>A0A5E6MJB8</accession>
<sequence>MLLITGIELLLQGLPFGLFGLLLMQGSLRLCCRQAFNARPISPRLHLPDNSHQQAYADQAARA</sequence>
<organism evidence="1">
    <name type="scientific">Pseudomonas fluorescens</name>
    <dbReference type="NCBI Taxonomy" id="294"/>
    <lineage>
        <taxon>Bacteria</taxon>
        <taxon>Pseudomonadati</taxon>
        <taxon>Pseudomonadota</taxon>
        <taxon>Gammaproteobacteria</taxon>
        <taxon>Pseudomonadales</taxon>
        <taxon>Pseudomonadaceae</taxon>
        <taxon>Pseudomonas</taxon>
    </lineage>
</organism>
<protein>
    <submittedName>
        <fullName evidence="1">Uncharacterized protein</fullName>
    </submittedName>
</protein>
<reference evidence="1" key="1">
    <citation type="submission" date="2019-09" db="EMBL/GenBank/DDBJ databases">
        <authorList>
            <person name="Chandra G."/>
            <person name="Truman W A."/>
        </authorList>
    </citation>
    <scope>NUCLEOTIDE SEQUENCE</scope>
    <source>
        <strain evidence="1">PS683</strain>
    </source>
</reference>
<dbReference type="AlphaFoldDB" id="A0A5E6MJB8"/>
<proteinExistence type="predicted"/>